<dbReference type="CDD" id="cd06849">
    <property type="entry name" value="lipoyl_domain"/>
    <property type="match status" value="1"/>
</dbReference>
<dbReference type="Gene3D" id="2.40.50.100">
    <property type="match status" value="1"/>
</dbReference>
<dbReference type="InterPro" id="IPR000089">
    <property type="entry name" value="Biotin_lipoyl"/>
</dbReference>
<evidence type="ECO:0000313" key="3">
    <source>
        <dbReference type="Proteomes" id="UP000503447"/>
    </source>
</evidence>
<feature type="domain" description="Lipoyl-binding" evidence="1">
    <location>
        <begin position="9"/>
        <end position="76"/>
    </location>
</feature>
<gene>
    <name evidence="2" type="ORF">FTUN_8357</name>
</gene>
<dbReference type="InterPro" id="IPR011053">
    <property type="entry name" value="Single_hybrid_motif"/>
</dbReference>
<dbReference type="AlphaFoldDB" id="A0A6M5Z4S5"/>
<dbReference type="KEGG" id="ftj:FTUN_8357"/>
<reference evidence="3" key="1">
    <citation type="submission" date="2020-05" db="EMBL/GenBank/DDBJ databases">
        <title>Frigoriglobus tundricola gen. nov., sp. nov., a psychrotolerant cellulolytic planctomycete of the family Gemmataceae with two divergent copies of 16S rRNA gene.</title>
        <authorList>
            <person name="Kulichevskaya I.S."/>
            <person name="Ivanova A.A."/>
            <person name="Naumoff D.G."/>
            <person name="Beletsky A.V."/>
            <person name="Rijpstra W.I.C."/>
            <person name="Sinninghe Damste J.S."/>
            <person name="Mardanov A.V."/>
            <person name="Ravin N.V."/>
            <person name="Dedysh S.N."/>
        </authorList>
    </citation>
    <scope>NUCLEOTIDE SEQUENCE [LARGE SCALE GENOMIC DNA]</scope>
    <source>
        <strain evidence="3">PL17</strain>
    </source>
</reference>
<dbReference type="EMBL" id="CP053452">
    <property type="protein sequence ID" value="QJX00725.1"/>
    <property type="molecule type" value="Genomic_DNA"/>
</dbReference>
<evidence type="ECO:0000313" key="2">
    <source>
        <dbReference type="EMBL" id="QJX00725.1"/>
    </source>
</evidence>
<name>A0A6M5Z4S5_9BACT</name>
<dbReference type="RefSeq" id="WP_171475421.1">
    <property type="nucleotide sequence ID" value="NZ_CP053452.2"/>
</dbReference>
<keyword evidence="3" id="KW-1185">Reference proteome</keyword>
<dbReference type="Pfam" id="PF00364">
    <property type="entry name" value="Biotin_lipoyl"/>
    <property type="match status" value="1"/>
</dbReference>
<protein>
    <recommendedName>
        <fullName evidence="1">Lipoyl-binding domain-containing protein</fullName>
    </recommendedName>
</protein>
<evidence type="ECO:0000259" key="1">
    <source>
        <dbReference type="Pfam" id="PF00364"/>
    </source>
</evidence>
<organism evidence="2 3">
    <name type="scientific">Frigoriglobus tundricola</name>
    <dbReference type="NCBI Taxonomy" id="2774151"/>
    <lineage>
        <taxon>Bacteria</taxon>
        <taxon>Pseudomonadati</taxon>
        <taxon>Planctomycetota</taxon>
        <taxon>Planctomycetia</taxon>
        <taxon>Gemmatales</taxon>
        <taxon>Gemmataceae</taxon>
        <taxon>Frigoriglobus</taxon>
    </lineage>
</organism>
<dbReference type="Proteomes" id="UP000503447">
    <property type="component" value="Chromosome"/>
</dbReference>
<sequence>MKEPRNAAITVPELGVPRAAFSLWHVRIGDRVTEGDRVAEVLIPGAVFDISAPASGIFTERTVQPGDALRPGQVIGAVREDD</sequence>
<dbReference type="SUPFAM" id="SSF51230">
    <property type="entry name" value="Single hybrid motif"/>
    <property type="match status" value="1"/>
</dbReference>
<proteinExistence type="predicted"/>
<accession>A0A6M5Z4S5</accession>